<dbReference type="AlphaFoldDB" id="A0A4V2MP83"/>
<proteinExistence type="predicted"/>
<keyword evidence="3" id="KW-1185">Reference proteome</keyword>
<evidence type="ECO:0000313" key="3">
    <source>
        <dbReference type="Proteomes" id="UP000293925"/>
    </source>
</evidence>
<accession>A0A4V2MP83</accession>
<dbReference type="EMBL" id="SJSO01000035">
    <property type="protein sequence ID" value="TCD16858.1"/>
    <property type="molecule type" value="Genomic_DNA"/>
</dbReference>
<sequence>MRKIFFAVICALIGFSASANDLKLKASPAAKLFKNVAIVKNIYLDVNNKQSSLLRRSKTFQFTDACGTKWNIHVSGANHVDDMTLMQSAVNYFDNGIADGWFGDGCFHPY</sequence>
<dbReference type="OrthoDB" id="673775at2"/>
<evidence type="ECO:0000256" key="1">
    <source>
        <dbReference type="SAM" id="SignalP"/>
    </source>
</evidence>
<dbReference type="RefSeq" id="WP_131534585.1">
    <property type="nucleotide sequence ID" value="NZ_SJSO01000035.1"/>
</dbReference>
<keyword evidence="1" id="KW-0732">Signal</keyword>
<comment type="caution">
    <text evidence="2">The sequence shown here is derived from an EMBL/GenBank/DDBJ whole genome shotgun (WGS) entry which is preliminary data.</text>
</comment>
<organism evidence="2 3">
    <name type="scientific">Pedobacter psychrodurus</name>
    <dbReference type="NCBI Taxonomy" id="2530456"/>
    <lineage>
        <taxon>Bacteria</taxon>
        <taxon>Pseudomonadati</taxon>
        <taxon>Bacteroidota</taxon>
        <taxon>Sphingobacteriia</taxon>
        <taxon>Sphingobacteriales</taxon>
        <taxon>Sphingobacteriaceae</taxon>
        <taxon>Pedobacter</taxon>
    </lineage>
</organism>
<feature type="chain" id="PRO_5020270578" evidence="1">
    <location>
        <begin position="20"/>
        <end position="110"/>
    </location>
</feature>
<name>A0A4V2MP83_9SPHI</name>
<feature type="signal peptide" evidence="1">
    <location>
        <begin position="1"/>
        <end position="19"/>
    </location>
</feature>
<evidence type="ECO:0000313" key="2">
    <source>
        <dbReference type="EMBL" id="TCD16858.1"/>
    </source>
</evidence>
<protein>
    <submittedName>
        <fullName evidence="2">Uncharacterized protein</fullName>
    </submittedName>
</protein>
<dbReference type="Proteomes" id="UP000293925">
    <property type="component" value="Unassembled WGS sequence"/>
</dbReference>
<gene>
    <name evidence="2" type="ORF">EZ456_23895</name>
</gene>
<reference evidence="2 3" key="1">
    <citation type="submission" date="2019-02" db="EMBL/GenBank/DDBJ databases">
        <title>Pedobacter sp. RP-3-21 sp. nov., isolated from Arctic soil.</title>
        <authorList>
            <person name="Dahal R.H."/>
        </authorList>
    </citation>
    <scope>NUCLEOTIDE SEQUENCE [LARGE SCALE GENOMIC DNA]</scope>
    <source>
        <strain evidence="2 3">RP-3-21</strain>
    </source>
</reference>